<evidence type="ECO:0000313" key="3">
    <source>
        <dbReference type="Proteomes" id="UP001066276"/>
    </source>
</evidence>
<reference evidence="2" key="1">
    <citation type="journal article" date="2022" name="bioRxiv">
        <title>Sequencing and chromosome-scale assembly of the giantPleurodeles waltlgenome.</title>
        <authorList>
            <person name="Brown T."/>
            <person name="Elewa A."/>
            <person name="Iarovenko S."/>
            <person name="Subramanian E."/>
            <person name="Araus A.J."/>
            <person name="Petzold A."/>
            <person name="Susuki M."/>
            <person name="Suzuki K.-i.T."/>
            <person name="Hayashi T."/>
            <person name="Toyoda A."/>
            <person name="Oliveira C."/>
            <person name="Osipova E."/>
            <person name="Leigh N.D."/>
            <person name="Simon A."/>
            <person name="Yun M.H."/>
        </authorList>
    </citation>
    <scope>NUCLEOTIDE SEQUENCE</scope>
    <source>
        <strain evidence="2">20211129_DDA</strain>
        <tissue evidence="2">Liver</tissue>
    </source>
</reference>
<organism evidence="2 3">
    <name type="scientific">Pleurodeles waltl</name>
    <name type="common">Iberian ribbed newt</name>
    <dbReference type="NCBI Taxonomy" id="8319"/>
    <lineage>
        <taxon>Eukaryota</taxon>
        <taxon>Metazoa</taxon>
        <taxon>Chordata</taxon>
        <taxon>Craniata</taxon>
        <taxon>Vertebrata</taxon>
        <taxon>Euteleostomi</taxon>
        <taxon>Amphibia</taxon>
        <taxon>Batrachia</taxon>
        <taxon>Caudata</taxon>
        <taxon>Salamandroidea</taxon>
        <taxon>Salamandridae</taxon>
        <taxon>Pleurodelinae</taxon>
        <taxon>Pleurodeles</taxon>
    </lineage>
</organism>
<evidence type="ECO:0000313" key="2">
    <source>
        <dbReference type="EMBL" id="KAJ1140555.1"/>
    </source>
</evidence>
<feature type="region of interest" description="Disordered" evidence="1">
    <location>
        <begin position="1"/>
        <end position="80"/>
    </location>
</feature>
<name>A0AAV7QQB0_PLEWA</name>
<comment type="caution">
    <text evidence="2">The sequence shown here is derived from an EMBL/GenBank/DDBJ whole genome shotgun (WGS) entry which is preliminary data.</text>
</comment>
<gene>
    <name evidence="2" type="ORF">NDU88_006905</name>
</gene>
<sequence length="123" mass="13659">MGTLQDASNTAFRRQDSKRTTDSQAGGEDAMERRTTDGERIAGEENEKQAFEERERTDASSSALPEQSSSGSRHDPGGLWLTKGNIIEQQIENERLSAELRVPDRIRGLRRGLGVGREPSLLF</sequence>
<keyword evidence="3" id="KW-1185">Reference proteome</keyword>
<protein>
    <submittedName>
        <fullName evidence="2">Uncharacterized protein</fullName>
    </submittedName>
</protein>
<accession>A0AAV7QQB0</accession>
<dbReference type="Proteomes" id="UP001066276">
    <property type="component" value="Chromosome 6"/>
</dbReference>
<feature type="compositionally biased region" description="Polar residues" evidence="1">
    <location>
        <begin position="1"/>
        <end position="12"/>
    </location>
</feature>
<evidence type="ECO:0000256" key="1">
    <source>
        <dbReference type="SAM" id="MobiDB-lite"/>
    </source>
</evidence>
<dbReference type="AlphaFoldDB" id="A0AAV7QQB0"/>
<dbReference type="EMBL" id="JANPWB010000010">
    <property type="protein sequence ID" value="KAJ1140555.1"/>
    <property type="molecule type" value="Genomic_DNA"/>
</dbReference>
<feature type="compositionally biased region" description="Low complexity" evidence="1">
    <location>
        <begin position="60"/>
        <end position="71"/>
    </location>
</feature>
<proteinExistence type="predicted"/>
<feature type="compositionally biased region" description="Basic and acidic residues" evidence="1">
    <location>
        <begin position="30"/>
        <end position="58"/>
    </location>
</feature>